<dbReference type="InterPro" id="IPR023213">
    <property type="entry name" value="CAT-like_dom_sf"/>
</dbReference>
<dbReference type="SUPFAM" id="SSF52777">
    <property type="entry name" value="CoA-dependent acyltransferases"/>
    <property type="match status" value="2"/>
</dbReference>
<dbReference type="Gene3D" id="3.30.559.10">
    <property type="entry name" value="Chloramphenicol acetyltransferase-like domain"/>
    <property type="match status" value="1"/>
</dbReference>
<dbReference type="GO" id="GO:0043041">
    <property type="term" value="P:amino acid activation for nonribosomal peptide biosynthetic process"/>
    <property type="evidence" value="ECO:0007669"/>
    <property type="project" value="TreeGrafter"/>
</dbReference>
<dbReference type="HOGENOM" id="CLU_646705_0_0_11"/>
<dbReference type="Proteomes" id="UP000000851">
    <property type="component" value="Chromosome"/>
</dbReference>
<protein>
    <submittedName>
        <fullName evidence="1">Condensation domain protein</fullName>
    </submittedName>
</protein>
<dbReference type="AlphaFoldDB" id="C7Q4Y4"/>
<dbReference type="GO" id="GO:0005737">
    <property type="term" value="C:cytoplasm"/>
    <property type="evidence" value="ECO:0007669"/>
    <property type="project" value="TreeGrafter"/>
</dbReference>
<gene>
    <name evidence="1" type="ordered locus">Caci_5072</name>
</gene>
<dbReference type="PANTHER" id="PTHR45527:SF1">
    <property type="entry name" value="FATTY ACID SYNTHASE"/>
    <property type="match status" value="1"/>
</dbReference>
<accession>C7Q4Y4</accession>
<dbReference type="STRING" id="479433.Caci_5072"/>
<reference evidence="1 2" key="1">
    <citation type="journal article" date="2009" name="Stand. Genomic Sci.">
        <title>Complete genome sequence of Catenulispora acidiphila type strain (ID 139908).</title>
        <authorList>
            <person name="Copeland A."/>
            <person name="Lapidus A."/>
            <person name="Glavina Del Rio T."/>
            <person name="Nolan M."/>
            <person name="Lucas S."/>
            <person name="Chen F."/>
            <person name="Tice H."/>
            <person name="Cheng J.F."/>
            <person name="Bruce D."/>
            <person name="Goodwin L."/>
            <person name="Pitluck S."/>
            <person name="Mikhailova N."/>
            <person name="Pati A."/>
            <person name="Ivanova N."/>
            <person name="Mavromatis K."/>
            <person name="Chen A."/>
            <person name="Palaniappan K."/>
            <person name="Chain P."/>
            <person name="Land M."/>
            <person name="Hauser L."/>
            <person name="Chang Y.J."/>
            <person name="Jeffries C.D."/>
            <person name="Chertkov O."/>
            <person name="Brettin T."/>
            <person name="Detter J.C."/>
            <person name="Han C."/>
            <person name="Ali Z."/>
            <person name="Tindall B.J."/>
            <person name="Goker M."/>
            <person name="Bristow J."/>
            <person name="Eisen J.A."/>
            <person name="Markowitz V."/>
            <person name="Hugenholtz P."/>
            <person name="Kyrpides N.C."/>
            <person name="Klenk H.P."/>
        </authorList>
    </citation>
    <scope>NUCLEOTIDE SEQUENCE [LARGE SCALE GENOMIC DNA]</scope>
    <source>
        <strain evidence="2">DSM 44928 / JCM 14897 / NBRC 102108 / NRRL B-24433 / ID139908</strain>
    </source>
</reference>
<dbReference type="KEGG" id="cai:Caci_5072"/>
<dbReference type="Gene3D" id="3.30.559.30">
    <property type="entry name" value="Nonribosomal peptide synthetase, condensation domain"/>
    <property type="match status" value="1"/>
</dbReference>
<organism evidence="1 2">
    <name type="scientific">Catenulispora acidiphila (strain DSM 44928 / JCM 14897 / NBRC 102108 / NRRL B-24433 / ID139908)</name>
    <dbReference type="NCBI Taxonomy" id="479433"/>
    <lineage>
        <taxon>Bacteria</taxon>
        <taxon>Bacillati</taxon>
        <taxon>Actinomycetota</taxon>
        <taxon>Actinomycetes</taxon>
        <taxon>Catenulisporales</taxon>
        <taxon>Catenulisporaceae</taxon>
        <taxon>Catenulispora</taxon>
    </lineage>
</organism>
<dbReference type="InParanoid" id="C7Q4Y4"/>
<dbReference type="OrthoDB" id="5194982at2"/>
<sequence length="424" mass="45520">MTGAESGRSGGLTLSQHEWVQWIPADSDTSFEDNIWTVVPADGVPLDRAAQAVRDVLLRHEGLRSLVARTAGTQLVEAVDERIGEAVAIADAAAPSDDGWRRVCFRVGEQWPARFVLFAEGRTVKRVGVVVDHVAIDPWGMGVLHNDLRQALKARATGHEPFGAELVEQPIDVAESEASPSGLAYQGRARDYWQERLDLIADTLAGRTPGTRPAAKPGAPVFRSARLYSPRAAQAAQSIAAATGVSAASTFLLAFGTAVCAAEQSAGVGLFAISANRTTLQSARSVRKATMTLPVLIRAEQGPIRPALADCAAQQLRGHRFANADPRVTERMCHEILGDHYETAVAYPRFSYLAAPFGTENGTPGRITFGEPRSLGARFMLTVAQHRRGARLDLEWSEESGWGALAADLLMRTENLVIQGAASL</sequence>
<dbReference type="EMBL" id="CP001700">
    <property type="protein sequence ID" value="ACU73932.1"/>
    <property type="molecule type" value="Genomic_DNA"/>
</dbReference>
<dbReference type="RefSeq" id="WP_015793661.1">
    <property type="nucleotide sequence ID" value="NC_013131.1"/>
</dbReference>
<dbReference type="PANTHER" id="PTHR45527">
    <property type="entry name" value="NONRIBOSOMAL PEPTIDE SYNTHETASE"/>
    <property type="match status" value="1"/>
</dbReference>
<evidence type="ECO:0000313" key="1">
    <source>
        <dbReference type="EMBL" id="ACU73932.1"/>
    </source>
</evidence>
<proteinExistence type="predicted"/>
<dbReference type="GO" id="GO:0031177">
    <property type="term" value="F:phosphopantetheine binding"/>
    <property type="evidence" value="ECO:0007669"/>
    <property type="project" value="TreeGrafter"/>
</dbReference>
<dbReference type="GO" id="GO:0044550">
    <property type="term" value="P:secondary metabolite biosynthetic process"/>
    <property type="evidence" value="ECO:0007669"/>
    <property type="project" value="TreeGrafter"/>
</dbReference>
<dbReference type="eggNOG" id="COG1020">
    <property type="taxonomic scope" value="Bacteria"/>
</dbReference>
<evidence type="ECO:0000313" key="2">
    <source>
        <dbReference type="Proteomes" id="UP000000851"/>
    </source>
</evidence>
<keyword evidence="2" id="KW-1185">Reference proteome</keyword>
<name>C7Q4Y4_CATAD</name>